<dbReference type="GeneID" id="29003036"/>
<proteinExistence type="predicted"/>
<dbReference type="EMBL" id="KV440988">
    <property type="protein sequence ID" value="OAD70542.1"/>
    <property type="molecule type" value="Genomic_DNA"/>
</dbReference>
<accession>A0A162TRR8</accession>
<protein>
    <submittedName>
        <fullName evidence="1">Uncharacterized protein</fullName>
    </submittedName>
</protein>
<dbReference type="InParanoid" id="A0A162TRR8"/>
<dbReference type="VEuPathDB" id="FungiDB:PHYBLDRAFT_69627"/>
<name>A0A162TRR8_PHYB8</name>
<evidence type="ECO:0000313" key="1">
    <source>
        <dbReference type="EMBL" id="OAD70542.1"/>
    </source>
</evidence>
<dbReference type="Proteomes" id="UP000077315">
    <property type="component" value="Unassembled WGS sequence"/>
</dbReference>
<keyword evidence="2" id="KW-1185">Reference proteome</keyword>
<gene>
    <name evidence="1" type="ORF">PHYBLDRAFT_69627</name>
</gene>
<evidence type="ECO:0000313" key="2">
    <source>
        <dbReference type="Proteomes" id="UP000077315"/>
    </source>
</evidence>
<sequence length="119" mass="13649">MSPSIQMHNTNCYCTRCNNNDQGVSRVLRCTAQRHNKRARFEAEKRSMEVDTEIIPITIDGQTNSPILDIISTFDNDIFGGNNYNGDESYMTYDNDSDNNGKEDTAEIYVEEFNNESQF</sequence>
<dbReference type="AlphaFoldDB" id="A0A162TRR8"/>
<reference evidence="2" key="1">
    <citation type="submission" date="2015-06" db="EMBL/GenBank/DDBJ databases">
        <title>Expansion of signal transduction pathways in fungi by whole-genome duplication.</title>
        <authorList>
            <consortium name="DOE Joint Genome Institute"/>
            <person name="Corrochano L.M."/>
            <person name="Kuo A."/>
            <person name="Marcet-Houben M."/>
            <person name="Polaino S."/>
            <person name="Salamov A."/>
            <person name="Villalobos J.M."/>
            <person name="Alvarez M.I."/>
            <person name="Avalos J."/>
            <person name="Benito E.P."/>
            <person name="Benoit I."/>
            <person name="Burger G."/>
            <person name="Camino L.P."/>
            <person name="Canovas D."/>
            <person name="Cerda-Olmedo E."/>
            <person name="Cheng J.-F."/>
            <person name="Dominguez A."/>
            <person name="Elias M."/>
            <person name="Eslava A.P."/>
            <person name="Glaser F."/>
            <person name="Grimwood J."/>
            <person name="Gutierrez G."/>
            <person name="Heitman J."/>
            <person name="Henrissat B."/>
            <person name="Iturriaga E.A."/>
            <person name="Lang B.F."/>
            <person name="Lavin J.L."/>
            <person name="Lee S."/>
            <person name="Li W."/>
            <person name="Lindquist E."/>
            <person name="Lopez-Garcia S."/>
            <person name="Luque E.M."/>
            <person name="Marcos A.T."/>
            <person name="Martin J."/>
            <person name="McCluskey K."/>
            <person name="Medina H.R."/>
            <person name="Miralles-Duran A."/>
            <person name="Miyazaki A."/>
            <person name="Munoz-Torres E."/>
            <person name="Oguiza J.A."/>
            <person name="Ohm R."/>
            <person name="Olmedo M."/>
            <person name="Orejas M."/>
            <person name="Ortiz-Castellanos L."/>
            <person name="Pisabarro A.G."/>
            <person name="Rodriguez-Romero J."/>
            <person name="Ruiz-Herrera J."/>
            <person name="Ruiz-Vazquez R."/>
            <person name="Sanz C."/>
            <person name="Schackwitz W."/>
            <person name="Schmutz J."/>
            <person name="Shahriari M."/>
            <person name="Shelest E."/>
            <person name="Silva-Franco F."/>
            <person name="Soanes D."/>
            <person name="Syed K."/>
            <person name="Tagua V.G."/>
            <person name="Talbot N.J."/>
            <person name="Thon M."/>
            <person name="De vries R.P."/>
            <person name="Wiebenga A."/>
            <person name="Yadav J.S."/>
            <person name="Braun E.L."/>
            <person name="Baker S."/>
            <person name="Garre V."/>
            <person name="Horwitz B."/>
            <person name="Torres-Martinez S."/>
            <person name="Idnurm A."/>
            <person name="Herrera-Estrella A."/>
            <person name="Gabaldon T."/>
            <person name="Grigoriev I.V."/>
        </authorList>
    </citation>
    <scope>NUCLEOTIDE SEQUENCE [LARGE SCALE GENOMIC DNA]</scope>
    <source>
        <strain evidence="2">NRRL 1555(-)</strain>
    </source>
</reference>
<dbReference type="RefSeq" id="XP_018288582.1">
    <property type="nucleotide sequence ID" value="XM_018442130.1"/>
</dbReference>
<organism evidence="1 2">
    <name type="scientific">Phycomyces blakesleeanus (strain ATCC 8743b / DSM 1359 / FGSC 10004 / NBRC 33097 / NRRL 1555)</name>
    <dbReference type="NCBI Taxonomy" id="763407"/>
    <lineage>
        <taxon>Eukaryota</taxon>
        <taxon>Fungi</taxon>
        <taxon>Fungi incertae sedis</taxon>
        <taxon>Mucoromycota</taxon>
        <taxon>Mucoromycotina</taxon>
        <taxon>Mucoromycetes</taxon>
        <taxon>Mucorales</taxon>
        <taxon>Phycomycetaceae</taxon>
        <taxon>Phycomyces</taxon>
    </lineage>
</organism>